<proteinExistence type="predicted"/>
<organism evidence="1">
    <name type="scientific">Spodoptera frugiperda</name>
    <name type="common">Fall armyworm</name>
    <dbReference type="NCBI Taxonomy" id="7108"/>
    <lineage>
        <taxon>Eukaryota</taxon>
        <taxon>Metazoa</taxon>
        <taxon>Ecdysozoa</taxon>
        <taxon>Arthropoda</taxon>
        <taxon>Hexapoda</taxon>
        <taxon>Insecta</taxon>
        <taxon>Pterygota</taxon>
        <taxon>Neoptera</taxon>
        <taxon>Endopterygota</taxon>
        <taxon>Lepidoptera</taxon>
        <taxon>Glossata</taxon>
        <taxon>Ditrysia</taxon>
        <taxon>Noctuoidea</taxon>
        <taxon>Noctuidae</taxon>
        <taxon>Amphipyrinae</taxon>
        <taxon>Spodoptera</taxon>
    </lineage>
</organism>
<dbReference type="AlphaFoldDB" id="A0A2H1VPV6"/>
<accession>A0A2H1VPV6</accession>
<dbReference type="EMBL" id="ODYU01003709">
    <property type="protein sequence ID" value="SOQ42816.1"/>
    <property type="molecule type" value="Genomic_DNA"/>
</dbReference>
<protein>
    <submittedName>
        <fullName evidence="1">SFRICE_028860</fullName>
    </submittedName>
</protein>
<gene>
    <name evidence="1" type="ORF">SFRICE_028860</name>
</gene>
<name>A0A2H1VPV6_SPOFR</name>
<reference evidence="1" key="1">
    <citation type="submission" date="2016-07" db="EMBL/GenBank/DDBJ databases">
        <authorList>
            <person name="Bretaudeau A."/>
        </authorList>
    </citation>
    <scope>NUCLEOTIDE SEQUENCE</scope>
    <source>
        <strain evidence="1">Rice</strain>
        <tissue evidence="1">Whole body</tissue>
    </source>
</reference>
<evidence type="ECO:0000313" key="1">
    <source>
        <dbReference type="EMBL" id="SOQ42816.1"/>
    </source>
</evidence>
<sequence>MKFTCEQTWIENPNNSWAESPPDTNRLAWSENPPFLMELYSLFLKYPHTLLCFICVRYGPLIIE</sequence>